<sequence length="239" mass="26002">MKNHEYSLGYQTFREGFVACLPTILGYAGIGIAAGVVGKNSGLSVFEIALLSTLVYAGSSQFIICGMLALSTPLSAIVFTTFLVNLRHFLMSMSVAQYFKKESLLRSISIGSLLTDESYGVLTTAIQQEKKLSFPWVSGLNITAYLAWILSTILGGIIGNWLPNPKAFGLDFALSAMFIGLIVLQIEYPLKKRMKQTLTILLTVCISLYSFMTVLSVEVSVLIATLCGCSMGVYLKDDN</sequence>
<dbReference type="Pfam" id="PF03591">
    <property type="entry name" value="AzlC"/>
    <property type="match status" value="1"/>
</dbReference>
<evidence type="ECO:0000256" key="6">
    <source>
        <dbReference type="ARBA" id="ARBA00022989"/>
    </source>
</evidence>
<dbReference type="InterPro" id="IPR011606">
    <property type="entry name" value="Brnchd-chn_aa_trnsp_permease"/>
</dbReference>
<dbReference type="EMBL" id="NGJZ01000001">
    <property type="protein sequence ID" value="RSU08789.1"/>
    <property type="molecule type" value="Genomic_DNA"/>
</dbReference>
<comment type="similarity">
    <text evidence="2">Belongs to the AzlC family.</text>
</comment>
<evidence type="ECO:0000256" key="8">
    <source>
        <dbReference type="SAM" id="Phobius"/>
    </source>
</evidence>
<dbReference type="GO" id="GO:1903785">
    <property type="term" value="P:L-valine transmembrane transport"/>
    <property type="evidence" value="ECO:0007669"/>
    <property type="project" value="TreeGrafter"/>
</dbReference>
<comment type="subcellular location">
    <subcellularLocation>
        <location evidence="1">Cell membrane</location>
        <topology evidence="1">Multi-pass membrane protein</topology>
    </subcellularLocation>
</comment>
<feature type="transmembrane region" description="Helical" evidence="8">
    <location>
        <begin position="49"/>
        <end position="70"/>
    </location>
</feature>
<organism evidence="9 10">
    <name type="scientific">Vagococcus entomophilus</name>
    <dbReference type="NCBI Taxonomy" id="1160095"/>
    <lineage>
        <taxon>Bacteria</taxon>
        <taxon>Bacillati</taxon>
        <taxon>Bacillota</taxon>
        <taxon>Bacilli</taxon>
        <taxon>Lactobacillales</taxon>
        <taxon>Enterococcaceae</taxon>
        <taxon>Vagococcus</taxon>
    </lineage>
</organism>
<evidence type="ECO:0000256" key="4">
    <source>
        <dbReference type="ARBA" id="ARBA00022475"/>
    </source>
</evidence>
<feature type="transmembrane region" description="Helical" evidence="8">
    <location>
        <begin position="16"/>
        <end position="37"/>
    </location>
</feature>
<keyword evidence="5 8" id="KW-0812">Transmembrane</keyword>
<name>A0A430AL30_9ENTE</name>
<gene>
    <name evidence="9" type="ORF">CBF30_02290</name>
</gene>
<keyword evidence="6 8" id="KW-1133">Transmembrane helix</keyword>
<evidence type="ECO:0000256" key="3">
    <source>
        <dbReference type="ARBA" id="ARBA00022448"/>
    </source>
</evidence>
<proteinExistence type="inferred from homology"/>
<evidence type="ECO:0000256" key="5">
    <source>
        <dbReference type="ARBA" id="ARBA00022692"/>
    </source>
</evidence>
<comment type="caution">
    <text evidence="9">The sequence shown here is derived from an EMBL/GenBank/DDBJ whole genome shotgun (WGS) entry which is preliminary data.</text>
</comment>
<feature type="transmembrane region" description="Helical" evidence="8">
    <location>
        <begin position="140"/>
        <end position="162"/>
    </location>
</feature>
<evidence type="ECO:0000256" key="2">
    <source>
        <dbReference type="ARBA" id="ARBA00010735"/>
    </source>
</evidence>
<dbReference type="OrthoDB" id="3177005at2"/>
<dbReference type="Proteomes" id="UP000288669">
    <property type="component" value="Unassembled WGS sequence"/>
</dbReference>
<feature type="transmembrane region" description="Helical" evidence="8">
    <location>
        <begin position="200"/>
        <end position="233"/>
    </location>
</feature>
<feature type="transmembrane region" description="Helical" evidence="8">
    <location>
        <begin position="76"/>
        <end position="99"/>
    </location>
</feature>
<accession>A0A430AL30</accession>
<protein>
    <submittedName>
        <fullName evidence="9">Branched-chain amino acid transporter AzlC</fullName>
    </submittedName>
</protein>
<keyword evidence="10" id="KW-1185">Reference proteome</keyword>
<feature type="transmembrane region" description="Helical" evidence="8">
    <location>
        <begin position="168"/>
        <end position="188"/>
    </location>
</feature>
<reference evidence="9 10" key="1">
    <citation type="submission" date="2017-05" db="EMBL/GenBank/DDBJ databases">
        <title>Vagococcus spp. assemblies.</title>
        <authorList>
            <person name="Gulvik C.A."/>
        </authorList>
    </citation>
    <scope>NUCLEOTIDE SEQUENCE [LARGE SCALE GENOMIC DNA]</scope>
    <source>
        <strain evidence="9 10">DSM 24756</strain>
    </source>
</reference>
<dbReference type="AlphaFoldDB" id="A0A430AL30"/>
<keyword evidence="3" id="KW-0813">Transport</keyword>
<keyword evidence="4" id="KW-1003">Cell membrane</keyword>
<evidence type="ECO:0000313" key="9">
    <source>
        <dbReference type="EMBL" id="RSU08789.1"/>
    </source>
</evidence>
<dbReference type="RefSeq" id="WP_126823736.1">
    <property type="nucleotide sequence ID" value="NZ_JBHLWU010000001.1"/>
</dbReference>
<dbReference type="GO" id="GO:0005886">
    <property type="term" value="C:plasma membrane"/>
    <property type="evidence" value="ECO:0007669"/>
    <property type="project" value="UniProtKB-SubCell"/>
</dbReference>
<keyword evidence="7 8" id="KW-0472">Membrane</keyword>
<evidence type="ECO:0000313" key="10">
    <source>
        <dbReference type="Proteomes" id="UP000288669"/>
    </source>
</evidence>
<dbReference type="PANTHER" id="PTHR34979:SF1">
    <property type="entry name" value="INNER MEMBRANE PROTEIN YGAZ"/>
    <property type="match status" value="1"/>
</dbReference>
<dbReference type="PANTHER" id="PTHR34979">
    <property type="entry name" value="INNER MEMBRANE PROTEIN YGAZ"/>
    <property type="match status" value="1"/>
</dbReference>
<evidence type="ECO:0000256" key="7">
    <source>
        <dbReference type="ARBA" id="ARBA00023136"/>
    </source>
</evidence>
<evidence type="ECO:0000256" key="1">
    <source>
        <dbReference type="ARBA" id="ARBA00004651"/>
    </source>
</evidence>